<dbReference type="PANTHER" id="PTHR30136:SF33">
    <property type="entry name" value="TRANSCRIPTIONAL REGULATORY PROTEIN"/>
    <property type="match status" value="1"/>
</dbReference>
<dbReference type="SUPFAM" id="SSF46785">
    <property type="entry name" value="Winged helix' DNA-binding domain"/>
    <property type="match status" value="1"/>
</dbReference>
<dbReference type="PANTHER" id="PTHR30136">
    <property type="entry name" value="HELIX-TURN-HELIX TRANSCRIPTIONAL REGULATOR, ICLR FAMILY"/>
    <property type="match status" value="1"/>
</dbReference>
<dbReference type="InterPro" id="IPR036388">
    <property type="entry name" value="WH-like_DNA-bd_sf"/>
</dbReference>
<feature type="domain" description="HTH iclR-type" evidence="4">
    <location>
        <begin position="28"/>
        <end position="90"/>
    </location>
</feature>
<dbReference type="SUPFAM" id="SSF55781">
    <property type="entry name" value="GAF domain-like"/>
    <property type="match status" value="1"/>
</dbReference>
<protein>
    <submittedName>
        <fullName evidence="6">Transcriptional regulator, IclR family</fullName>
    </submittedName>
</protein>
<accession>A0A292ZFC6</accession>
<dbReference type="InterPro" id="IPR014757">
    <property type="entry name" value="Tscrpt_reg_IclR_C"/>
</dbReference>
<feature type="domain" description="IclR-ED" evidence="5">
    <location>
        <begin position="91"/>
        <end position="274"/>
    </location>
</feature>
<reference evidence="6 7" key="1">
    <citation type="journal article" date="2013" name="Biodegradation">
        <title>Occurrence of 4-tert-butylphenol (4-t-BP) biodegradation in an aquatic sample caused by the presence of Spirodela polyrrhiza and isolation of a 4-t-BP-utilizing bacterium.</title>
        <authorList>
            <person name="Ogata Y."/>
            <person name="Toyama T."/>
            <person name="Yu N."/>
            <person name="Wang X."/>
            <person name="Sei K."/>
            <person name="Ike M."/>
        </authorList>
    </citation>
    <scope>NUCLEOTIDE SEQUENCE [LARGE SCALE GENOMIC DNA]</scope>
    <source>
        <strain evidence="6 7">OMI</strain>
    </source>
</reference>
<dbReference type="GO" id="GO:0045892">
    <property type="term" value="P:negative regulation of DNA-templated transcription"/>
    <property type="evidence" value="ECO:0007669"/>
    <property type="project" value="TreeGrafter"/>
</dbReference>
<evidence type="ECO:0000256" key="1">
    <source>
        <dbReference type="ARBA" id="ARBA00023015"/>
    </source>
</evidence>
<reference evidence="6 7" key="2">
    <citation type="journal article" date="2013" name="Environ. Sci. Technol.">
        <title>The 4-tert-butylphenol-utilizing bacterium Sphingobium fuliginis OMI can degrade bisphenols via phenolic ring hydroxylation and meta-cleavage pathway.</title>
        <authorList>
            <person name="Ogata Y."/>
            <person name="Goda S."/>
            <person name="Toyama T."/>
            <person name="Sei K."/>
            <person name="Ike M."/>
        </authorList>
    </citation>
    <scope>NUCLEOTIDE SEQUENCE [LARGE SCALE GENOMIC DNA]</scope>
    <source>
        <strain evidence="6 7">OMI</strain>
    </source>
</reference>
<evidence type="ECO:0000259" key="5">
    <source>
        <dbReference type="PROSITE" id="PS51078"/>
    </source>
</evidence>
<dbReference type="GO" id="GO:0003677">
    <property type="term" value="F:DNA binding"/>
    <property type="evidence" value="ECO:0007669"/>
    <property type="project" value="UniProtKB-KW"/>
</dbReference>
<evidence type="ECO:0000313" key="7">
    <source>
        <dbReference type="Proteomes" id="UP000221538"/>
    </source>
</evidence>
<dbReference type="AlphaFoldDB" id="A0A292ZFC6"/>
<dbReference type="SMART" id="SM00346">
    <property type="entry name" value="HTH_ICLR"/>
    <property type="match status" value="1"/>
</dbReference>
<dbReference type="Pfam" id="PF01614">
    <property type="entry name" value="IclR_C"/>
    <property type="match status" value="1"/>
</dbReference>
<dbReference type="InterPro" id="IPR005471">
    <property type="entry name" value="Tscrpt_reg_IclR_N"/>
</dbReference>
<dbReference type="InterPro" id="IPR011991">
    <property type="entry name" value="ArsR-like_HTH"/>
</dbReference>
<keyword evidence="3" id="KW-0804">Transcription</keyword>
<dbReference type="Proteomes" id="UP000221538">
    <property type="component" value="Unassembled WGS sequence"/>
</dbReference>
<dbReference type="RefSeq" id="WP_099186073.1">
    <property type="nucleotide sequence ID" value="NZ_BEWI01000032.1"/>
</dbReference>
<evidence type="ECO:0000256" key="2">
    <source>
        <dbReference type="ARBA" id="ARBA00023125"/>
    </source>
</evidence>
<dbReference type="InterPro" id="IPR029016">
    <property type="entry name" value="GAF-like_dom_sf"/>
</dbReference>
<dbReference type="GO" id="GO:0003700">
    <property type="term" value="F:DNA-binding transcription factor activity"/>
    <property type="evidence" value="ECO:0007669"/>
    <property type="project" value="TreeGrafter"/>
</dbReference>
<comment type="caution">
    <text evidence="6">The sequence shown here is derived from an EMBL/GenBank/DDBJ whole genome shotgun (WGS) entry which is preliminary data.</text>
</comment>
<evidence type="ECO:0000259" key="4">
    <source>
        <dbReference type="PROSITE" id="PS51077"/>
    </source>
</evidence>
<dbReference type="Pfam" id="PF09339">
    <property type="entry name" value="HTH_IclR"/>
    <property type="match status" value="1"/>
</dbReference>
<dbReference type="Gene3D" id="3.30.450.40">
    <property type="match status" value="1"/>
</dbReference>
<name>A0A292ZFC6_SPHSA</name>
<dbReference type="EMBL" id="BEWI01000032">
    <property type="protein sequence ID" value="GAY22177.1"/>
    <property type="molecule type" value="Genomic_DNA"/>
</dbReference>
<evidence type="ECO:0000313" key="6">
    <source>
        <dbReference type="EMBL" id="GAY22177.1"/>
    </source>
</evidence>
<dbReference type="PROSITE" id="PS51077">
    <property type="entry name" value="HTH_ICLR"/>
    <property type="match status" value="1"/>
</dbReference>
<dbReference type="PROSITE" id="PS51078">
    <property type="entry name" value="ICLR_ED"/>
    <property type="match status" value="1"/>
</dbReference>
<evidence type="ECO:0000256" key="3">
    <source>
        <dbReference type="ARBA" id="ARBA00023163"/>
    </source>
</evidence>
<dbReference type="InterPro" id="IPR050707">
    <property type="entry name" value="HTH_MetabolicPath_Reg"/>
</dbReference>
<gene>
    <name evidence="6" type="ORF">SFOMI_2732</name>
</gene>
<dbReference type="CDD" id="cd00090">
    <property type="entry name" value="HTH_ARSR"/>
    <property type="match status" value="1"/>
</dbReference>
<dbReference type="InterPro" id="IPR036390">
    <property type="entry name" value="WH_DNA-bd_sf"/>
</dbReference>
<keyword evidence="1" id="KW-0805">Transcription regulation</keyword>
<organism evidence="6 7">
    <name type="scientific">Sphingobium fuliginis (strain ATCC 27551)</name>
    <dbReference type="NCBI Taxonomy" id="336203"/>
    <lineage>
        <taxon>Bacteria</taxon>
        <taxon>Pseudomonadati</taxon>
        <taxon>Pseudomonadota</taxon>
        <taxon>Alphaproteobacteria</taxon>
        <taxon>Sphingomonadales</taxon>
        <taxon>Sphingomonadaceae</taxon>
        <taxon>Sphingobium</taxon>
    </lineage>
</organism>
<proteinExistence type="predicted"/>
<sequence length="282" mass="31360">MRRRVRAEPQVDLGDDLGSDEQGNRQFITALARGLDVVRCFRRGEPPLSNQEIARRTGLPRPTISRIMYTLRDLGYLRYYPKTRSYGLGGAAYVLGHIADENFDPIGAVRPIMQRYAQATGTNIGLSTRERLNMIYVEACEGASLVGLQLRVGDAISLTKSAIGLAYLAGIDERERITLFRQLKRESSVDVDALLTDVREAQEQIAKYGFCMSTGKWRSEIHGITVPVSASKLDGLYVLSSGGPAYLLPERKLREETGPQLLRAARELQEAVGMRPFVPRTS</sequence>
<dbReference type="Gene3D" id="1.10.10.10">
    <property type="entry name" value="Winged helix-like DNA-binding domain superfamily/Winged helix DNA-binding domain"/>
    <property type="match status" value="1"/>
</dbReference>
<keyword evidence="2" id="KW-0238">DNA-binding</keyword>